<feature type="domain" description="CMP/dCMP-type deaminase" evidence="5">
    <location>
        <begin position="3"/>
        <end position="127"/>
    </location>
</feature>
<evidence type="ECO:0000256" key="4">
    <source>
        <dbReference type="ARBA" id="ARBA00022833"/>
    </source>
</evidence>
<keyword evidence="2" id="KW-0479">Metal-binding</keyword>
<name>A0A9E8HIG9_9ALTE</name>
<evidence type="ECO:0000256" key="1">
    <source>
        <dbReference type="ARBA" id="ARBA00006576"/>
    </source>
</evidence>
<organism evidence="6 7">
    <name type="scientific">Alkalimarinus sediminis</name>
    <dbReference type="NCBI Taxonomy" id="1632866"/>
    <lineage>
        <taxon>Bacteria</taxon>
        <taxon>Pseudomonadati</taxon>
        <taxon>Pseudomonadota</taxon>
        <taxon>Gammaproteobacteria</taxon>
        <taxon>Alteromonadales</taxon>
        <taxon>Alteromonadaceae</taxon>
        <taxon>Alkalimarinus</taxon>
    </lineage>
</organism>
<comment type="similarity">
    <text evidence="1">Belongs to the cytidine and deoxycytidylate deaminase family.</text>
</comment>
<evidence type="ECO:0000313" key="7">
    <source>
        <dbReference type="Proteomes" id="UP001164472"/>
    </source>
</evidence>
<dbReference type="GO" id="GO:0046872">
    <property type="term" value="F:metal ion binding"/>
    <property type="evidence" value="ECO:0007669"/>
    <property type="project" value="UniProtKB-KW"/>
</dbReference>
<evidence type="ECO:0000256" key="3">
    <source>
        <dbReference type="ARBA" id="ARBA00022801"/>
    </source>
</evidence>
<keyword evidence="7" id="KW-1185">Reference proteome</keyword>
<keyword evidence="4" id="KW-0862">Zinc</keyword>
<dbReference type="InterPro" id="IPR016193">
    <property type="entry name" value="Cytidine_deaminase-like"/>
</dbReference>
<dbReference type="SUPFAM" id="SSF53927">
    <property type="entry name" value="Cytidine deaminase-like"/>
    <property type="match status" value="1"/>
</dbReference>
<dbReference type="FunFam" id="3.40.140.10:FF:000011">
    <property type="entry name" value="tRNA-specific adenosine deaminase"/>
    <property type="match status" value="1"/>
</dbReference>
<accession>A0A9E8HIG9</accession>
<dbReference type="PANTHER" id="PTHR11079:SF161">
    <property type="entry name" value="CMP_DCMP-TYPE DEAMINASE DOMAIN-CONTAINING PROTEIN"/>
    <property type="match status" value="1"/>
</dbReference>
<dbReference type="PROSITE" id="PS51747">
    <property type="entry name" value="CYT_DCMP_DEAMINASES_2"/>
    <property type="match status" value="1"/>
</dbReference>
<dbReference type="CDD" id="cd01285">
    <property type="entry name" value="nucleoside_deaminase"/>
    <property type="match status" value="1"/>
</dbReference>
<dbReference type="AlphaFoldDB" id="A0A9E8HIG9"/>
<dbReference type="GO" id="GO:0006152">
    <property type="term" value="P:purine nucleoside catabolic process"/>
    <property type="evidence" value="ECO:0007669"/>
    <property type="project" value="TreeGrafter"/>
</dbReference>
<dbReference type="EMBL" id="CP101527">
    <property type="protein sequence ID" value="UZW75283.1"/>
    <property type="molecule type" value="Genomic_DNA"/>
</dbReference>
<dbReference type="PANTHER" id="PTHR11079">
    <property type="entry name" value="CYTOSINE DEAMINASE FAMILY MEMBER"/>
    <property type="match status" value="1"/>
</dbReference>
<dbReference type="GO" id="GO:0047974">
    <property type="term" value="F:guanosine deaminase activity"/>
    <property type="evidence" value="ECO:0007669"/>
    <property type="project" value="TreeGrafter"/>
</dbReference>
<evidence type="ECO:0000313" key="6">
    <source>
        <dbReference type="EMBL" id="UZW75283.1"/>
    </source>
</evidence>
<evidence type="ECO:0000256" key="2">
    <source>
        <dbReference type="ARBA" id="ARBA00022723"/>
    </source>
</evidence>
<sequence>MEQRHVELIRKTISLAQHNIKNGLGGPFGAVIAKDGVEISSGCNSVTTGNDPTAHAEIVAIRKACQELNTWDLKGYELYSSCEPCPMCLSAAYWAGISKIWYSANREDASLVGFDDDYLYQEIAKPVGQRSMGMAILIPSEGQALLQEWLNTPNRVEY</sequence>
<dbReference type="KEGG" id="asem:NNL22_01365"/>
<keyword evidence="3" id="KW-0378">Hydrolase</keyword>
<dbReference type="InterPro" id="IPR002125">
    <property type="entry name" value="CMP_dCMP_dom"/>
</dbReference>
<gene>
    <name evidence="6" type="ORF">NNL22_01365</name>
</gene>
<reference evidence="6" key="1">
    <citation type="submission" date="2022-07" db="EMBL/GenBank/DDBJ databases">
        <title>Alkalimarinus sp. nov., isolated from gut of a Alitta virens.</title>
        <authorList>
            <person name="Yang A.I."/>
            <person name="Shin N.-R."/>
        </authorList>
    </citation>
    <scope>NUCLEOTIDE SEQUENCE</scope>
    <source>
        <strain evidence="6">FA028</strain>
    </source>
</reference>
<dbReference type="Proteomes" id="UP001164472">
    <property type="component" value="Chromosome"/>
</dbReference>
<proteinExistence type="inferred from homology"/>
<dbReference type="RefSeq" id="WP_251810868.1">
    <property type="nucleotide sequence ID" value="NZ_CP101527.1"/>
</dbReference>
<dbReference type="Gene3D" id="3.40.140.10">
    <property type="entry name" value="Cytidine Deaminase, domain 2"/>
    <property type="match status" value="1"/>
</dbReference>
<dbReference type="Pfam" id="PF00383">
    <property type="entry name" value="dCMP_cyt_deam_1"/>
    <property type="match status" value="1"/>
</dbReference>
<protein>
    <submittedName>
        <fullName evidence="6">Nucleoside deaminase</fullName>
    </submittedName>
</protein>
<evidence type="ECO:0000259" key="5">
    <source>
        <dbReference type="PROSITE" id="PS51747"/>
    </source>
</evidence>